<comment type="similarity">
    <text evidence="2">Belongs to the immunoglobulin superfamily. ICAM family.</text>
</comment>
<reference evidence="13" key="1">
    <citation type="journal article" date="2015" name="Curr. Biol.">
        <title>African Lungfish Reveal the Evolutionary Origins of Organized Mucosal Lymphoid Tissue in Vertebrates.</title>
        <authorList>
            <person name="Tacchi L."/>
            <person name="Larragoite E.T."/>
            <person name="Munoz P."/>
            <person name="Amemiya C.T."/>
            <person name="Salinas I."/>
        </authorList>
    </citation>
    <scope>NUCLEOTIDE SEQUENCE</scope>
</reference>
<keyword evidence="3" id="KW-0812">Transmembrane</keyword>
<evidence type="ECO:0000256" key="3">
    <source>
        <dbReference type="ARBA" id="ARBA00022692"/>
    </source>
</evidence>
<evidence type="ECO:0000256" key="5">
    <source>
        <dbReference type="ARBA" id="ARBA00022737"/>
    </source>
</evidence>
<feature type="non-terminal residue" evidence="13">
    <location>
        <position position="151"/>
    </location>
</feature>
<evidence type="ECO:0000256" key="2">
    <source>
        <dbReference type="ARBA" id="ARBA00005925"/>
    </source>
</evidence>
<dbReference type="InterPro" id="IPR013783">
    <property type="entry name" value="Ig-like_fold"/>
</dbReference>
<dbReference type="InterPro" id="IPR003987">
    <property type="entry name" value="ICAM_VCAM_N"/>
</dbReference>
<dbReference type="PRINTS" id="PR01472">
    <property type="entry name" value="ICAMVCAM1"/>
</dbReference>
<organism evidence="13">
    <name type="scientific">Protopterus dolloi</name>
    <name type="common">Slender lungfish</name>
    <dbReference type="NCBI Taxonomy" id="27779"/>
    <lineage>
        <taxon>Eukaryota</taxon>
        <taxon>Metazoa</taxon>
        <taxon>Chordata</taxon>
        <taxon>Craniata</taxon>
        <taxon>Vertebrata</taxon>
        <taxon>Euteleostomi</taxon>
        <taxon>Dipnomorpha</taxon>
        <taxon>Ceratodontiformes</taxon>
        <taxon>Lepidosirenoidei</taxon>
        <taxon>Protopteridae</taxon>
        <taxon>Protopterus</taxon>
    </lineage>
</organism>
<dbReference type="AlphaFoldDB" id="A0A0M3MZ25"/>
<protein>
    <submittedName>
        <fullName evidence="13">MADCAM1</fullName>
    </submittedName>
</protein>
<dbReference type="EMBL" id="KP297831">
    <property type="protein sequence ID" value="AKL90500.1"/>
    <property type="molecule type" value="mRNA"/>
</dbReference>
<keyword evidence="11" id="KW-0393">Immunoglobulin domain</keyword>
<dbReference type="InterPro" id="IPR003599">
    <property type="entry name" value="Ig_sub"/>
</dbReference>
<dbReference type="SUPFAM" id="SSF48726">
    <property type="entry name" value="Immunoglobulin"/>
    <property type="match status" value="2"/>
</dbReference>
<evidence type="ECO:0000259" key="12">
    <source>
        <dbReference type="SMART" id="SM00409"/>
    </source>
</evidence>
<evidence type="ECO:0000256" key="4">
    <source>
        <dbReference type="ARBA" id="ARBA00022729"/>
    </source>
</evidence>
<keyword evidence="9" id="KW-1015">Disulfide bond</keyword>
<dbReference type="Gene3D" id="2.60.40.10">
    <property type="entry name" value="Immunoglobulins"/>
    <property type="match status" value="2"/>
</dbReference>
<dbReference type="SMART" id="SM00409">
    <property type="entry name" value="IG"/>
    <property type="match status" value="1"/>
</dbReference>
<evidence type="ECO:0000256" key="6">
    <source>
        <dbReference type="ARBA" id="ARBA00022889"/>
    </source>
</evidence>
<accession>A0A0M3MZ25</accession>
<dbReference type="PANTHER" id="PTHR14162">
    <property type="entry name" value="MUCOSAL ADDRESSIN CELL ADHESION MOLECULE-1"/>
    <property type="match status" value="1"/>
</dbReference>
<keyword evidence="4" id="KW-0732">Signal</keyword>
<evidence type="ECO:0000313" key="13">
    <source>
        <dbReference type="EMBL" id="AKL90500.1"/>
    </source>
</evidence>
<dbReference type="PANTHER" id="PTHR14162:SF1">
    <property type="entry name" value="MUCOSAL ADDRESSIN CELL ADHESION MOLECULE 1"/>
    <property type="match status" value="1"/>
</dbReference>
<dbReference type="GO" id="GO:0098609">
    <property type="term" value="P:cell-cell adhesion"/>
    <property type="evidence" value="ECO:0007669"/>
    <property type="project" value="InterPro"/>
</dbReference>
<keyword evidence="6" id="KW-0130">Cell adhesion</keyword>
<keyword evidence="8" id="KW-0472">Membrane</keyword>
<feature type="non-terminal residue" evidence="13">
    <location>
        <position position="1"/>
    </location>
</feature>
<evidence type="ECO:0000256" key="11">
    <source>
        <dbReference type="ARBA" id="ARBA00023319"/>
    </source>
</evidence>
<keyword evidence="7" id="KW-1133">Transmembrane helix</keyword>
<dbReference type="GO" id="GO:0098640">
    <property type="term" value="F:integrin binding involved in cell-matrix adhesion"/>
    <property type="evidence" value="ECO:0007669"/>
    <property type="project" value="InterPro"/>
</dbReference>
<feature type="domain" description="Immunoglobulin" evidence="12">
    <location>
        <begin position="2"/>
        <end position="80"/>
    </location>
</feature>
<dbReference type="GO" id="GO:2000403">
    <property type="term" value="P:positive regulation of lymphocyte migration"/>
    <property type="evidence" value="ECO:0007669"/>
    <property type="project" value="InterPro"/>
</dbReference>
<name>A0A0M3MZ25_PRODO</name>
<evidence type="ECO:0000256" key="1">
    <source>
        <dbReference type="ARBA" id="ARBA00004479"/>
    </source>
</evidence>
<dbReference type="InterPro" id="IPR036179">
    <property type="entry name" value="Ig-like_dom_sf"/>
</dbReference>
<comment type="subcellular location">
    <subcellularLocation>
        <location evidence="1">Membrane</location>
        <topology evidence="1">Single-pass type I membrane protein</topology>
    </subcellularLocation>
</comment>
<dbReference type="Pfam" id="PF03921">
    <property type="entry name" value="ICAM_N"/>
    <property type="match status" value="1"/>
</dbReference>
<evidence type="ECO:0000256" key="8">
    <source>
        <dbReference type="ARBA" id="ARBA00023136"/>
    </source>
</evidence>
<evidence type="ECO:0000256" key="7">
    <source>
        <dbReference type="ARBA" id="ARBA00022989"/>
    </source>
</evidence>
<dbReference type="GO" id="GO:0007229">
    <property type="term" value="P:integrin-mediated signaling pathway"/>
    <property type="evidence" value="ECO:0007669"/>
    <property type="project" value="InterPro"/>
</dbReference>
<evidence type="ECO:0000256" key="10">
    <source>
        <dbReference type="ARBA" id="ARBA00023180"/>
    </source>
</evidence>
<keyword evidence="5" id="KW-0677">Repeat</keyword>
<proteinExistence type="evidence at transcript level"/>
<dbReference type="InterPro" id="IPR013768">
    <property type="entry name" value="ICAM_N"/>
</dbReference>
<dbReference type="InterPro" id="IPR037413">
    <property type="entry name" value="MADCAM1"/>
</dbReference>
<sequence>SPDTPIVPVGQSINLTCTSMCPNGQAAWKGLDIALAGVSTEGPSSVMTFSNISFNQDSTYICAVQCGERHYQKYVQLDVYSFPENVTLELLPENPIVGQPEHLTCSVNSISDPEKVTISLFKGDQLLDKDEEDEVEELDENTYRFTVNAKL</sequence>
<keyword evidence="10" id="KW-0325">Glycoprotein</keyword>
<evidence type="ECO:0000256" key="9">
    <source>
        <dbReference type="ARBA" id="ARBA00023157"/>
    </source>
</evidence>
<dbReference type="GO" id="GO:0016020">
    <property type="term" value="C:membrane"/>
    <property type="evidence" value="ECO:0007669"/>
    <property type="project" value="UniProtKB-SubCell"/>
</dbReference>